<name>C4JYT7_UNCRE</name>
<dbReference type="Pfam" id="PF00300">
    <property type="entry name" value="His_Phos_1"/>
    <property type="match status" value="1"/>
</dbReference>
<organism evidence="2 3">
    <name type="scientific">Uncinocarpus reesii (strain UAMH 1704)</name>
    <dbReference type="NCBI Taxonomy" id="336963"/>
    <lineage>
        <taxon>Eukaryota</taxon>
        <taxon>Fungi</taxon>
        <taxon>Dikarya</taxon>
        <taxon>Ascomycota</taxon>
        <taxon>Pezizomycotina</taxon>
        <taxon>Eurotiomycetes</taxon>
        <taxon>Eurotiomycetidae</taxon>
        <taxon>Onygenales</taxon>
        <taxon>Onygenaceae</taxon>
        <taxon>Uncinocarpus</taxon>
    </lineage>
</organism>
<dbReference type="VEuPathDB" id="FungiDB:UREG_07338"/>
<dbReference type="SUPFAM" id="SSF53254">
    <property type="entry name" value="Phosphoglycerate mutase-like"/>
    <property type="match status" value="1"/>
</dbReference>
<dbReference type="PANTHER" id="PTHR46192">
    <property type="entry name" value="BROAD-RANGE ACID PHOSPHATASE DET1"/>
    <property type="match status" value="1"/>
</dbReference>
<protein>
    <recommendedName>
        <fullName evidence="4">Phosphoglycerate mutase family domain-containing protein</fullName>
    </recommendedName>
</protein>
<feature type="compositionally biased region" description="Acidic residues" evidence="1">
    <location>
        <begin position="504"/>
        <end position="513"/>
    </location>
</feature>
<dbReference type="KEGG" id="ure:UREG_07338"/>
<feature type="compositionally biased region" description="Low complexity" evidence="1">
    <location>
        <begin position="320"/>
        <end position="335"/>
    </location>
</feature>
<dbReference type="InterPro" id="IPR029033">
    <property type="entry name" value="His_PPase_superfam"/>
</dbReference>
<dbReference type="GeneID" id="8444216"/>
<evidence type="ECO:0000256" key="1">
    <source>
        <dbReference type="SAM" id="MobiDB-lite"/>
    </source>
</evidence>
<feature type="region of interest" description="Disordered" evidence="1">
    <location>
        <begin position="293"/>
        <end position="335"/>
    </location>
</feature>
<feature type="region of interest" description="Disordered" evidence="1">
    <location>
        <begin position="361"/>
        <end position="528"/>
    </location>
</feature>
<dbReference type="RefSeq" id="XP_002582565.1">
    <property type="nucleotide sequence ID" value="XM_002582519.1"/>
</dbReference>
<evidence type="ECO:0000313" key="2">
    <source>
        <dbReference type="EMBL" id="EEP82473.1"/>
    </source>
</evidence>
<proteinExistence type="predicted"/>
<dbReference type="CDD" id="cd07067">
    <property type="entry name" value="HP_PGM_like"/>
    <property type="match status" value="1"/>
</dbReference>
<feature type="compositionally biased region" description="Polar residues" evidence="1">
    <location>
        <begin position="426"/>
        <end position="439"/>
    </location>
</feature>
<dbReference type="InterPro" id="IPR013078">
    <property type="entry name" value="His_Pase_superF_clade-1"/>
</dbReference>
<accession>C4JYT7</accession>
<dbReference type="SMART" id="SM00855">
    <property type="entry name" value="PGAM"/>
    <property type="match status" value="1"/>
</dbReference>
<dbReference type="AlphaFoldDB" id="C4JYT7"/>
<dbReference type="InParanoid" id="C4JYT7"/>
<evidence type="ECO:0000313" key="3">
    <source>
        <dbReference type="Proteomes" id="UP000002058"/>
    </source>
</evidence>
<dbReference type="Proteomes" id="UP000002058">
    <property type="component" value="Unassembled WGS sequence"/>
</dbReference>
<dbReference type="OMA" id="RPHAMAN"/>
<dbReference type="HOGENOM" id="CLU_015562_2_0_1"/>
<sequence length="528" mass="58846">MGKPRLIILIRHAQSEGNKNREIHQTVPDHRVKLTPEGHRQAQEAGRRLRAMLRPDDTLHFFTSPYRRTRETTEGILSSLTSDDPSPSPFPRNTIKVYEEPRLREQDFGNFQPCSAAMERMWQERADYGHFFYRIPNGESAADAYDRVSGFNESLWRLFSEDDFASVCVLVTHGLMTRVFLMKWYHFSVEYFEDLRNINHCEFVVMKKDADNGKYILQNHLRTWSELKMQRDLEKQKAKAAREAAFGTDVSSTNPAAVGSVIPIRRKWGGCPDGCNHGYKPYRARLPIIQNQVSKSEAEEPSSDAVNSQTQTEQNAPKSTPFTTTPLPLAPLDFNTTTTTATTTATLESELTRGLAILQLGGGRDAGGSRSGATSRASFTSNRADDEDLTPIINARNLPGPHHDDDNNNDNQEDIHGKTPRPPSIHTFSSGQRQRQQPTDDPGAKRPHAMANSLGDTDDNGLASRLSSDPCSDEDTDINIVAGGCGKADTCAPLLPGREKSGSDELEEEEEAVDEIKTREQSVQGSVY</sequence>
<feature type="compositionally biased region" description="Gly residues" evidence="1">
    <location>
        <begin position="361"/>
        <end position="370"/>
    </location>
</feature>
<gene>
    <name evidence="2" type="ORF">UREG_07338</name>
</gene>
<keyword evidence="3" id="KW-1185">Reference proteome</keyword>
<dbReference type="InterPro" id="IPR052765">
    <property type="entry name" value="PGM-Related"/>
</dbReference>
<dbReference type="OrthoDB" id="10261749at2759"/>
<dbReference type="Gene3D" id="3.40.50.1240">
    <property type="entry name" value="Phosphoglycerate mutase-like"/>
    <property type="match status" value="1"/>
</dbReference>
<reference evidence="3" key="1">
    <citation type="journal article" date="2009" name="Genome Res.">
        <title>Comparative genomic analyses of the human fungal pathogens Coccidioides and their relatives.</title>
        <authorList>
            <person name="Sharpton T.J."/>
            <person name="Stajich J.E."/>
            <person name="Rounsley S.D."/>
            <person name="Gardner M.J."/>
            <person name="Wortman J.R."/>
            <person name="Jordar V.S."/>
            <person name="Maiti R."/>
            <person name="Kodira C.D."/>
            <person name="Neafsey D.E."/>
            <person name="Zeng Q."/>
            <person name="Hung C.-Y."/>
            <person name="McMahan C."/>
            <person name="Muszewska A."/>
            <person name="Grynberg M."/>
            <person name="Mandel M.A."/>
            <person name="Kellner E.M."/>
            <person name="Barker B.M."/>
            <person name="Galgiani J.N."/>
            <person name="Orbach M.J."/>
            <person name="Kirkland T.N."/>
            <person name="Cole G.T."/>
            <person name="Henn M.R."/>
            <person name="Birren B.W."/>
            <person name="Taylor J.W."/>
        </authorList>
    </citation>
    <scope>NUCLEOTIDE SEQUENCE [LARGE SCALE GENOMIC DNA]</scope>
    <source>
        <strain evidence="3">UAMH 1704</strain>
    </source>
</reference>
<dbReference type="EMBL" id="CH476619">
    <property type="protein sequence ID" value="EEP82473.1"/>
    <property type="molecule type" value="Genomic_DNA"/>
</dbReference>
<dbReference type="eggNOG" id="ENOG502QQ8J">
    <property type="taxonomic scope" value="Eukaryota"/>
</dbReference>
<evidence type="ECO:0008006" key="4">
    <source>
        <dbReference type="Google" id="ProtNLM"/>
    </source>
</evidence>
<dbReference type="STRING" id="336963.C4JYT7"/>
<feature type="compositionally biased region" description="Polar residues" evidence="1">
    <location>
        <begin position="304"/>
        <end position="318"/>
    </location>
</feature>